<name>A0ABT6SYY9_9ACTN</name>
<gene>
    <name evidence="3" type="ORF">QIT00_20070</name>
</gene>
<feature type="transmembrane region" description="Helical" evidence="2">
    <location>
        <begin position="328"/>
        <end position="352"/>
    </location>
</feature>
<reference evidence="3 4" key="1">
    <citation type="submission" date="2023-05" db="EMBL/GenBank/DDBJ databases">
        <title>Draft genome sequence of Streptomyces sp. B-S-A12 isolated from a cave soil in Thailand.</title>
        <authorList>
            <person name="Chamroensaksri N."/>
            <person name="Muangham S."/>
        </authorList>
    </citation>
    <scope>NUCLEOTIDE SEQUENCE [LARGE SCALE GENOMIC DNA]</scope>
    <source>
        <strain evidence="3 4">B-S-A12</strain>
    </source>
</reference>
<feature type="transmembrane region" description="Helical" evidence="2">
    <location>
        <begin position="249"/>
        <end position="272"/>
    </location>
</feature>
<keyword evidence="2" id="KW-1133">Transmembrane helix</keyword>
<feature type="transmembrane region" description="Helical" evidence="2">
    <location>
        <begin position="20"/>
        <end position="40"/>
    </location>
</feature>
<protein>
    <recommendedName>
        <fullName evidence="5">Integral membrane protein</fullName>
    </recommendedName>
</protein>
<feature type="transmembrane region" description="Helical" evidence="2">
    <location>
        <begin position="52"/>
        <end position="72"/>
    </location>
</feature>
<evidence type="ECO:0000256" key="2">
    <source>
        <dbReference type="SAM" id="Phobius"/>
    </source>
</evidence>
<sequence length="407" mass="40182">MLALRLARGAHPLVLLRRLAVAAASAGTGFLLLCALGYALGHPQAAGSSALRLVWCLVPLAATVQFAVAVARTDPATRPRAALFTAGLGPARLMLLSAISTAIACTLGSMVALLFFLHLRGDISGLPLDGAAAELLGAGQPLPVAAVCTLLLIVPVAGTVAGALALRPRTAKSGTRKGSSGEESAENTEAAVGPGVADGEPAPPLPQPAGLPWGVALMAIGLAVETYAARDASGASGFPLPGRLASSSAAVLGGWAITAFGLALAGPALTYLCGQLLQSARPGAARLLAGRALQEEARRIGRPLGVLCAVASAGLAGLHLYSGAAPRVGPLTVLGGTLVAGCAVLTLATAAIEARQSRSDTTAALLKLGAPASMLRGAAGLRALALLAVFGPLTWLVGTLAAAPLTG</sequence>
<accession>A0ABT6SYY9</accession>
<feature type="region of interest" description="Disordered" evidence="1">
    <location>
        <begin position="171"/>
        <end position="205"/>
    </location>
</feature>
<feature type="transmembrane region" description="Helical" evidence="2">
    <location>
        <begin position="144"/>
        <end position="166"/>
    </location>
</feature>
<evidence type="ECO:0000256" key="1">
    <source>
        <dbReference type="SAM" id="MobiDB-lite"/>
    </source>
</evidence>
<dbReference type="EMBL" id="JASCIS010000019">
    <property type="protein sequence ID" value="MDI3420823.1"/>
    <property type="molecule type" value="Genomic_DNA"/>
</dbReference>
<feature type="transmembrane region" description="Helical" evidence="2">
    <location>
        <begin position="304"/>
        <end position="322"/>
    </location>
</feature>
<proteinExistence type="predicted"/>
<dbReference type="Proteomes" id="UP001237105">
    <property type="component" value="Unassembled WGS sequence"/>
</dbReference>
<keyword evidence="4" id="KW-1185">Reference proteome</keyword>
<evidence type="ECO:0000313" key="3">
    <source>
        <dbReference type="EMBL" id="MDI3420823.1"/>
    </source>
</evidence>
<feature type="transmembrane region" description="Helical" evidence="2">
    <location>
        <begin position="210"/>
        <end position="229"/>
    </location>
</feature>
<feature type="transmembrane region" description="Helical" evidence="2">
    <location>
        <begin position="383"/>
        <end position="405"/>
    </location>
</feature>
<evidence type="ECO:0000313" key="4">
    <source>
        <dbReference type="Proteomes" id="UP001237105"/>
    </source>
</evidence>
<comment type="caution">
    <text evidence="3">The sequence shown here is derived from an EMBL/GenBank/DDBJ whole genome shotgun (WGS) entry which is preliminary data.</text>
</comment>
<feature type="transmembrane region" description="Helical" evidence="2">
    <location>
        <begin position="93"/>
        <end position="117"/>
    </location>
</feature>
<keyword evidence="2" id="KW-0472">Membrane</keyword>
<feature type="compositionally biased region" description="Polar residues" evidence="1">
    <location>
        <begin position="172"/>
        <end position="182"/>
    </location>
</feature>
<keyword evidence="2" id="KW-0812">Transmembrane</keyword>
<dbReference type="RefSeq" id="WP_282536697.1">
    <property type="nucleotide sequence ID" value="NZ_JASCIS010000019.1"/>
</dbReference>
<organism evidence="3 4">
    <name type="scientific">Streptomyces luteolus</name>
    <dbReference type="NCBI Taxonomy" id="3043615"/>
    <lineage>
        <taxon>Bacteria</taxon>
        <taxon>Bacillati</taxon>
        <taxon>Actinomycetota</taxon>
        <taxon>Actinomycetes</taxon>
        <taxon>Kitasatosporales</taxon>
        <taxon>Streptomycetaceae</taxon>
        <taxon>Streptomyces</taxon>
    </lineage>
</organism>
<evidence type="ECO:0008006" key="5">
    <source>
        <dbReference type="Google" id="ProtNLM"/>
    </source>
</evidence>